<evidence type="ECO:0000256" key="2">
    <source>
        <dbReference type="ARBA" id="ARBA00022729"/>
    </source>
</evidence>
<evidence type="ECO:0000256" key="1">
    <source>
        <dbReference type="ARBA" id="ARBA00022670"/>
    </source>
</evidence>
<dbReference type="SMART" id="SM00020">
    <property type="entry name" value="Tryp_SPc"/>
    <property type="match status" value="1"/>
</dbReference>
<dbReference type="GO" id="GO:0004252">
    <property type="term" value="F:serine-type endopeptidase activity"/>
    <property type="evidence" value="ECO:0007669"/>
    <property type="project" value="InterPro"/>
</dbReference>
<keyword evidence="3" id="KW-0378">Hydrolase</keyword>
<evidence type="ECO:0000313" key="8">
    <source>
        <dbReference type="Ensembl" id="ENSMSIP00000003637.1"/>
    </source>
</evidence>
<dbReference type="PROSITE" id="PS50240">
    <property type="entry name" value="TRYPSIN_DOM"/>
    <property type="match status" value="1"/>
</dbReference>
<protein>
    <recommendedName>
        <fullName evidence="7">Peptidase S1 domain-containing protein</fullName>
    </recommendedName>
</protein>
<dbReference type="PROSITE" id="PS00135">
    <property type="entry name" value="TRYPSIN_SER"/>
    <property type="match status" value="1"/>
</dbReference>
<proteinExistence type="predicted"/>
<dbReference type="GO" id="GO:0005615">
    <property type="term" value="C:extracellular space"/>
    <property type="evidence" value="ECO:0007669"/>
    <property type="project" value="TreeGrafter"/>
</dbReference>
<dbReference type="Proteomes" id="UP000694415">
    <property type="component" value="Unplaced"/>
</dbReference>
<evidence type="ECO:0000256" key="3">
    <source>
        <dbReference type="ARBA" id="ARBA00022801"/>
    </source>
</evidence>
<dbReference type="FunFam" id="2.40.10.10:FF:000014">
    <property type="entry name" value="Complement factor D"/>
    <property type="match status" value="1"/>
</dbReference>
<sequence length="176" mass="19518">EITVTLGEHDVNKTESTQQKIKGERQIAYPKYNFSSKLHDIMLLKLEEQAELTSAVDVISLPGRSDLIKPRKMCLTAGWGLTGVADPSSDTLRKVKLRIMDEEASKGRHYDNSFQVCVGSPRRKRSPYEGDSGGPLLCAGMAHGIVSHDCEDAKLPAVFTRISSYVPWINKVIKSM</sequence>
<dbReference type="InterPro" id="IPR009003">
    <property type="entry name" value="Peptidase_S1_PA"/>
</dbReference>
<reference evidence="8" key="1">
    <citation type="submission" date="2025-08" db="UniProtKB">
        <authorList>
            <consortium name="Ensembl"/>
        </authorList>
    </citation>
    <scope>IDENTIFICATION</scope>
</reference>
<dbReference type="InterPro" id="IPR043504">
    <property type="entry name" value="Peptidase_S1_PA_chymotrypsin"/>
</dbReference>
<organism evidence="8 9">
    <name type="scientific">Mus spicilegus</name>
    <name type="common">Mound-building mouse</name>
    <dbReference type="NCBI Taxonomy" id="10103"/>
    <lineage>
        <taxon>Eukaryota</taxon>
        <taxon>Metazoa</taxon>
        <taxon>Chordata</taxon>
        <taxon>Craniata</taxon>
        <taxon>Vertebrata</taxon>
        <taxon>Euteleostomi</taxon>
        <taxon>Mammalia</taxon>
        <taxon>Eutheria</taxon>
        <taxon>Euarchontoglires</taxon>
        <taxon>Glires</taxon>
        <taxon>Rodentia</taxon>
        <taxon>Myomorpha</taxon>
        <taxon>Muroidea</taxon>
        <taxon>Muridae</taxon>
        <taxon>Murinae</taxon>
        <taxon>Mus</taxon>
        <taxon>Mus</taxon>
    </lineage>
</organism>
<dbReference type="Pfam" id="PF00089">
    <property type="entry name" value="Trypsin"/>
    <property type="match status" value="1"/>
</dbReference>
<dbReference type="PANTHER" id="PTHR24271:SF23">
    <property type="entry name" value="CHYMASE 2, MAST CELL-RELATED"/>
    <property type="match status" value="1"/>
</dbReference>
<name>A0A8C6GBJ6_MUSSI</name>
<keyword evidence="9" id="KW-1185">Reference proteome</keyword>
<keyword evidence="5" id="KW-0865">Zymogen</keyword>
<dbReference type="GO" id="GO:0006508">
    <property type="term" value="P:proteolysis"/>
    <property type="evidence" value="ECO:0007669"/>
    <property type="project" value="UniProtKB-KW"/>
</dbReference>
<reference evidence="8" key="2">
    <citation type="submission" date="2025-09" db="UniProtKB">
        <authorList>
            <consortium name="Ensembl"/>
        </authorList>
    </citation>
    <scope>IDENTIFICATION</scope>
</reference>
<dbReference type="InterPro" id="IPR001254">
    <property type="entry name" value="Trypsin_dom"/>
</dbReference>
<feature type="domain" description="Peptidase S1" evidence="7">
    <location>
        <begin position="1"/>
        <end position="174"/>
    </location>
</feature>
<keyword evidence="4" id="KW-0720">Serine protease</keyword>
<dbReference type="PANTHER" id="PTHR24271">
    <property type="entry name" value="KALLIKREIN-RELATED"/>
    <property type="match status" value="1"/>
</dbReference>
<dbReference type="CDD" id="cd00190">
    <property type="entry name" value="Tryp_SPc"/>
    <property type="match status" value="1"/>
</dbReference>
<dbReference type="Ensembl" id="ENSMSIT00000004587.1">
    <property type="protein sequence ID" value="ENSMSIP00000003637.1"/>
    <property type="gene ID" value="ENSMSIG00000003340.1"/>
</dbReference>
<evidence type="ECO:0000313" key="9">
    <source>
        <dbReference type="Proteomes" id="UP000694415"/>
    </source>
</evidence>
<dbReference type="GO" id="GO:0005737">
    <property type="term" value="C:cytoplasm"/>
    <property type="evidence" value="ECO:0007669"/>
    <property type="project" value="TreeGrafter"/>
</dbReference>
<evidence type="ECO:0000259" key="7">
    <source>
        <dbReference type="PROSITE" id="PS50240"/>
    </source>
</evidence>
<dbReference type="Gene3D" id="2.40.10.10">
    <property type="entry name" value="Trypsin-like serine proteases"/>
    <property type="match status" value="2"/>
</dbReference>
<dbReference type="GeneTree" id="ENSGT01030000234551"/>
<keyword evidence="6" id="KW-1015">Disulfide bond</keyword>
<dbReference type="InterPro" id="IPR033116">
    <property type="entry name" value="TRYPSIN_SER"/>
</dbReference>
<evidence type="ECO:0000256" key="5">
    <source>
        <dbReference type="ARBA" id="ARBA00023145"/>
    </source>
</evidence>
<dbReference type="SUPFAM" id="SSF50494">
    <property type="entry name" value="Trypsin-like serine proteases"/>
    <property type="match status" value="1"/>
</dbReference>
<evidence type="ECO:0000256" key="4">
    <source>
        <dbReference type="ARBA" id="ARBA00022825"/>
    </source>
</evidence>
<accession>A0A8C6GBJ6</accession>
<keyword evidence="2" id="KW-0732">Signal</keyword>
<dbReference type="AlphaFoldDB" id="A0A8C6GBJ6"/>
<keyword evidence="1" id="KW-0645">Protease</keyword>
<evidence type="ECO:0000256" key="6">
    <source>
        <dbReference type="ARBA" id="ARBA00023157"/>
    </source>
</evidence>